<name>A0A9Q0DJ47_9TELE</name>
<proteinExistence type="predicted"/>
<keyword evidence="1" id="KW-0812">Transmembrane</keyword>
<dbReference type="EMBL" id="JANIIK010000116">
    <property type="protein sequence ID" value="KAJ3588526.1"/>
    <property type="molecule type" value="Genomic_DNA"/>
</dbReference>
<gene>
    <name evidence="2" type="ORF">NHX12_012118</name>
</gene>
<organism evidence="2 3">
    <name type="scientific">Muraenolepis orangiensis</name>
    <name type="common">Patagonian moray cod</name>
    <dbReference type="NCBI Taxonomy" id="630683"/>
    <lineage>
        <taxon>Eukaryota</taxon>
        <taxon>Metazoa</taxon>
        <taxon>Chordata</taxon>
        <taxon>Craniata</taxon>
        <taxon>Vertebrata</taxon>
        <taxon>Euteleostomi</taxon>
        <taxon>Actinopterygii</taxon>
        <taxon>Neopterygii</taxon>
        <taxon>Teleostei</taxon>
        <taxon>Neoteleostei</taxon>
        <taxon>Acanthomorphata</taxon>
        <taxon>Zeiogadaria</taxon>
        <taxon>Gadariae</taxon>
        <taxon>Gadiformes</taxon>
        <taxon>Muraenolepidoidei</taxon>
        <taxon>Muraenolepididae</taxon>
        <taxon>Muraenolepis</taxon>
    </lineage>
</organism>
<feature type="transmembrane region" description="Helical" evidence="1">
    <location>
        <begin position="92"/>
        <end position="115"/>
    </location>
</feature>
<evidence type="ECO:0000313" key="3">
    <source>
        <dbReference type="Proteomes" id="UP001148018"/>
    </source>
</evidence>
<comment type="caution">
    <text evidence="2">The sequence shown here is derived from an EMBL/GenBank/DDBJ whole genome shotgun (WGS) entry which is preliminary data.</text>
</comment>
<keyword evidence="3" id="KW-1185">Reference proteome</keyword>
<protein>
    <submittedName>
        <fullName evidence="2">Uncharacterized protein</fullName>
    </submittedName>
</protein>
<evidence type="ECO:0000313" key="2">
    <source>
        <dbReference type="EMBL" id="KAJ3588526.1"/>
    </source>
</evidence>
<accession>A0A9Q0DJ47</accession>
<keyword evidence="1" id="KW-1133">Transmembrane helix</keyword>
<reference evidence="2" key="1">
    <citation type="submission" date="2022-07" db="EMBL/GenBank/DDBJ databases">
        <title>Chromosome-level genome of Muraenolepis orangiensis.</title>
        <authorList>
            <person name="Kim J."/>
        </authorList>
    </citation>
    <scope>NUCLEOTIDE SEQUENCE</scope>
    <source>
        <strain evidence="2">KU_S4_2022</strain>
        <tissue evidence="2">Muscle</tissue>
    </source>
</reference>
<keyword evidence="1" id="KW-0472">Membrane</keyword>
<dbReference type="AlphaFoldDB" id="A0A9Q0DJ47"/>
<evidence type="ECO:0000256" key="1">
    <source>
        <dbReference type="SAM" id="Phobius"/>
    </source>
</evidence>
<sequence length="127" mass="14174">MMSPVPKIVRGEDEQELVHLNNGCVELTLNTPLPGREAVMKSTSNKTQLSRLLCTYDFTADKILLVNHMDCIVKYEEADITLISYMLEAARAGASTISVLSNDTVVIVLLVYWVWKANVQSAVQMEE</sequence>
<dbReference type="Proteomes" id="UP001148018">
    <property type="component" value="Unassembled WGS sequence"/>
</dbReference>